<organism evidence="6 7">
    <name type="scientific">Lactarius akahatsu</name>
    <dbReference type="NCBI Taxonomy" id="416441"/>
    <lineage>
        <taxon>Eukaryota</taxon>
        <taxon>Fungi</taxon>
        <taxon>Dikarya</taxon>
        <taxon>Basidiomycota</taxon>
        <taxon>Agaricomycotina</taxon>
        <taxon>Agaricomycetes</taxon>
        <taxon>Russulales</taxon>
        <taxon>Russulaceae</taxon>
        <taxon>Lactarius</taxon>
    </lineage>
</organism>
<accession>A0AAD4LH89</accession>
<evidence type="ECO:0000256" key="4">
    <source>
        <dbReference type="ARBA" id="ARBA00023136"/>
    </source>
</evidence>
<dbReference type="GO" id="GO:0007189">
    <property type="term" value="P:adenylate cyclase-activating G protein-coupled receptor signaling pathway"/>
    <property type="evidence" value="ECO:0007669"/>
    <property type="project" value="TreeGrafter"/>
</dbReference>
<proteinExistence type="predicted"/>
<feature type="transmembrane region" description="Helical" evidence="5">
    <location>
        <begin position="157"/>
        <end position="176"/>
    </location>
</feature>
<dbReference type="GO" id="GO:0004930">
    <property type="term" value="F:G protein-coupled receptor activity"/>
    <property type="evidence" value="ECO:0007669"/>
    <property type="project" value="TreeGrafter"/>
</dbReference>
<dbReference type="PANTHER" id="PTHR23112:SF37">
    <property type="entry name" value="G PROTEIN-COUPLED RECEPTOR GPR1"/>
    <property type="match status" value="1"/>
</dbReference>
<gene>
    <name evidence="6" type="ORF">EDB92DRAFT_519363</name>
</gene>
<keyword evidence="4 5" id="KW-0472">Membrane</keyword>
<comment type="subcellular location">
    <subcellularLocation>
        <location evidence="1">Membrane</location>
        <topology evidence="1">Multi-pass membrane protein</topology>
    </subcellularLocation>
</comment>
<dbReference type="GO" id="GO:0005886">
    <property type="term" value="C:plasma membrane"/>
    <property type="evidence" value="ECO:0007669"/>
    <property type="project" value="TreeGrafter"/>
</dbReference>
<evidence type="ECO:0000256" key="5">
    <source>
        <dbReference type="SAM" id="Phobius"/>
    </source>
</evidence>
<dbReference type="EMBL" id="JAKELL010000020">
    <property type="protein sequence ID" value="KAH8992971.1"/>
    <property type="molecule type" value="Genomic_DNA"/>
</dbReference>
<sequence length="354" mass="39510">MSTLDGVNGTVYDTQQNKQPFSIYADSTILTNGQSIGLALIAEASSLSLCAIIVVFILIARNLLRYRKVLPNGDWKLLRTPADIYMLSLFLYDIVQAVGGILNVRWAHDGVVTTGPYCTAQGIIKQIGKLGVPLLTLILAIHTFTIALWNVGAEARYFAFSIVAFTCLFVALWAGISNGVHKDFEMPTPYWCSIGPNKERLAGQYVWIWIALFASVAMYIPVYFWMKGHLSVDGDKWYKFRLVKSDVEYSKRRATLGILLYPLAYSLVVIPLSISRWLLFSHKDVPSAAIFFGDIMFSLSGAINVLLFLTVRPHLLLFTPPNELGESSVEPDISTTIFLDMTKHKRSPQVTDDV</sequence>
<keyword evidence="2 5" id="KW-0812">Transmembrane</keyword>
<feature type="transmembrane region" description="Helical" evidence="5">
    <location>
        <begin position="291"/>
        <end position="311"/>
    </location>
</feature>
<evidence type="ECO:0008006" key="8">
    <source>
        <dbReference type="Google" id="ProtNLM"/>
    </source>
</evidence>
<keyword evidence="3 5" id="KW-1133">Transmembrane helix</keyword>
<feature type="transmembrane region" description="Helical" evidence="5">
    <location>
        <begin position="130"/>
        <end position="151"/>
    </location>
</feature>
<reference evidence="6" key="1">
    <citation type="submission" date="2022-01" db="EMBL/GenBank/DDBJ databases">
        <title>Comparative genomics reveals a dynamic genome evolution in the ectomycorrhizal milk-cap (Lactarius) mushrooms.</title>
        <authorList>
            <consortium name="DOE Joint Genome Institute"/>
            <person name="Lebreton A."/>
            <person name="Tang N."/>
            <person name="Kuo A."/>
            <person name="LaButti K."/>
            <person name="Drula E."/>
            <person name="Barry K."/>
            <person name="Clum A."/>
            <person name="Lipzen A."/>
            <person name="Mousain D."/>
            <person name="Ng V."/>
            <person name="Wang R."/>
            <person name="Wang X."/>
            <person name="Dai Y."/>
            <person name="Henrissat B."/>
            <person name="Grigoriev I.V."/>
            <person name="Guerin-Laguette A."/>
            <person name="Yu F."/>
            <person name="Martin F.M."/>
        </authorList>
    </citation>
    <scope>NUCLEOTIDE SEQUENCE</scope>
    <source>
        <strain evidence="6">QP</strain>
    </source>
</reference>
<dbReference type="Proteomes" id="UP001201163">
    <property type="component" value="Unassembled WGS sequence"/>
</dbReference>
<evidence type="ECO:0000313" key="6">
    <source>
        <dbReference type="EMBL" id="KAH8992971.1"/>
    </source>
</evidence>
<name>A0AAD4LH89_9AGAM</name>
<comment type="caution">
    <text evidence="6">The sequence shown here is derived from an EMBL/GenBank/DDBJ whole genome shotgun (WGS) entry which is preliminary data.</text>
</comment>
<feature type="transmembrane region" description="Helical" evidence="5">
    <location>
        <begin position="206"/>
        <end position="226"/>
    </location>
</feature>
<dbReference type="Gene3D" id="1.20.1070.10">
    <property type="entry name" value="Rhodopsin 7-helix transmembrane proteins"/>
    <property type="match status" value="1"/>
</dbReference>
<evidence type="ECO:0000256" key="2">
    <source>
        <dbReference type="ARBA" id="ARBA00022692"/>
    </source>
</evidence>
<keyword evidence="7" id="KW-1185">Reference proteome</keyword>
<dbReference type="PANTHER" id="PTHR23112">
    <property type="entry name" value="G PROTEIN-COUPLED RECEPTOR 157-RELATED"/>
    <property type="match status" value="1"/>
</dbReference>
<evidence type="ECO:0000313" key="7">
    <source>
        <dbReference type="Proteomes" id="UP001201163"/>
    </source>
</evidence>
<evidence type="ECO:0000256" key="1">
    <source>
        <dbReference type="ARBA" id="ARBA00004141"/>
    </source>
</evidence>
<evidence type="ECO:0000256" key="3">
    <source>
        <dbReference type="ARBA" id="ARBA00022989"/>
    </source>
</evidence>
<feature type="transmembrane region" description="Helical" evidence="5">
    <location>
        <begin position="258"/>
        <end position="279"/>
    </location>
</feature>
<feature type="transmembrane region" description="Helical" evidence="5">
    <location>
        <begin position="36"/>
        <end position="60"/>
    </location>
</feature>
<dbReference type="AlphaFoldDB" id="A0AAD4LH89"/>
<protein>
    <recommendedName>
        <fullName evidence="8">Glucose receptor Git3 N-terminal domain-containing protein</fullName>
    </recommendedName>
</protein>